<evidence type="ECO:0000313" key="7">
    <source>
        <dbReference type="Proteomes" id="UP000831485"/>
    </source>
</evidence>
<reference evidence="4" key="2">
    <citation type="journal article" date="2021" name="Int. J. Syst. Evol. Microbiol.">
        <title>Geomonas silvestris sp. nov., Geomonas paludis sp. nov. and Geomonas limicola sp. nov., isolated from terrestrial environments, and emended description of the genus Geomonas.</title>
        <authorList>
            <person name="Itoh H."/>
            <person name="Xu Z."/>
            <person name="Masuda Y."/>
            <person name="Ushijima N."/>
            <person name="Hayakawa C."/>
            <person name="Shiratori Y."/>
            <person name="Senoo K."/>
        </authorList>
    </citation>
    <scope>NUCLEOTIDE SEQUENCE</scope>
    <source>
        <strain evidence="4">Red736</strain>
    </source>
</reference>
<dbReference type="Proteomes" id="UP000831485">
    <property type="component" value="Chromosome"/>
</dbReference>
<dbReference type="InterPro" id="IPR031107">
    <property type="entry name" value="Small_HSP"/>
</dbReference>
<dbReference type="AlphaFoldDB" id="A0A6V8MZR0"/>
<dbReference type="Gene3D" id="2.60.40.790">
    <property type="match status" value="1"/>
</dbReference>
<dbReference type="EMBL" id="BLXY01000008">
    <property type="protein sequence ID" value="GFO65274.1"/>
    <property type="molecule type" value="Genomic_DNA"/>
</dbReference>
<evidence type="ECO:0000256" key="1">
    <source>
        <dbReference type="PROSITE-ProRule" id="PRU00285"/>
    </source>
</evidence>
<evidence type="ECO:0000256" key="2">
    <source>
        <dbReference type="RuleBase" id="RU003616"/>
    </source>
</evidence>
<evidence type="ECO:0000259" key="3">
    <source>
        <dbReference type="PROSITE" id="PS01031"/>
    </source>
</evidence>
<organism evidence="4 6">
    <name type="scientific">Geomonas paludis</name>
    <dbReference type="NCBI Taxonomy" id="2740185"/>
    <lineage>
        <taxon>Bacteria</taxon>
        <taxon>Pseudomonadati</taxon>
        <taxon>Thermodesulfobacteriota</taxon>
        <taxon>Desulfuromonadia</taxon>
        <taxon>Geobacterales</taxon>
        <taxon>Geobacteraceae</taxon>
        <taxon>Geomonas</taxon>
    </lineage>
</organism>
<dbReference type="CDD" id="cd06464">
    <property type="entry name" value="ACD_sHsps-like"/>
    <property type="match status" value="1"/>
</dbReference>
<name>A0A6V8MZR0_9BACT</name>
<proteinExistence type="inferred from homology"/>
<dbReference type="Proteomes" id="UP000568888">
    <property type="component" value="Unassembled WGS sequence"/>
</dbReference>
<reference evidence="6" key="1">
    <citation type="submission" date="2020-06" db="EMBL/GenBank/DDBJ databases">
        <title>Draft genomic sequecing of Geomonas sp. Red736.</title>
        <authorList>
            <person name="Itoh H."/>
            <person name="Xu Z.X."/>
            <person name="Ushijima N."/>
            <person name="Masuda Y."/>
            <person name="Shiratori Y."/>
            <person name="Senoo K."/>
        </authorList>
    </citation>
    <scope>NUCLEOTIDE SEQUENCE [LARGE SCALE GENOMIC DNA]</scope>
    <source>
        <strain evidence="6">Red736</strain>
    </source>
</reference>
<feature type="domain" description="SHSP" evidence="3">
    <location>
        <begin position="47"/>
        <end position="160"/>
    </location>
</feature>
<keyword evidence="7" id="KW-1185">Reference proteome</keyword>
<reference evidence="5" key="3">
    <citation type="submission" date="2022-04" db="EMBL/GenBank/DDBJ databases">
        <authorList>
            <person name="Liu G."/>
        </authorList>
    </citation>
    <scope>NUCLEOTIDE SEQUENCE</scope>
    <source>
        <strain evidence="5">RG22</strain>
    </source>
</reference>
<evidence type="ECO:0000313" key="6">
    <source>
        <dbReference type="Proteomes" id="UP000568888"/>
    </source>
</evidence>
<accession>A0A6V8MZR0</accession>
<evidence type="ECO:0000313" key="5">
    <source>
        <dbReference type="EMBL" id="UPU36545.1"/>
    </source>
</evidence>
<protein>
    <submittedName>
        <fullName evidence="5">Hsp20/alpha crystallin family protein</fullName>
    </submittedName>
    <submittedName>
        <fullName evidence="4">Molecular chaperone</fullName>
    </submittedName>
</protein>
<evidence type="ECO:0000313" key="4">
    <source>
        <dbReference type="EMBL" id="GFO65274.1"/>
    </source>
</evidence>
<dbReference type="Pfam" id="PF00011">
    <property type="entry name" value="HSP20"/>
    <property type="match status" value="1"/>
</dbReference>
<dbReference type="RefSeq" id="WP_183349193.1">
    <property type="nucleotide sequence ID" value="NZ_BLXY01000008.1"/>
</dbReference>
<dbReference type="InterPro" id="IPR008978">
    <property type="entry name" value="HSP20-like_chaperone"/>
</dbReference>
<sequence>MASLVPEKWREALEHVQDKVGTLLNNLVPAKKEERTLENLTADAIPAFMQRGGPLVDMHETAEELVIRAEVPGMKKEDFSVELVDRRLTIRGEKKVMREEKGDSGGFLSECRYGSFSRSVLLPYPIEEDKIKADLKHGVLTIRLPKPEQQRGTGHRIPIS</sequence>
<dbReference type="InterPro" id="IPR002068">
    <property type="entry name" value="A-crystallin/Hsp20_dom"/>
</dbReference>
<dbReference type="PANTHER" id="PTHR11527">
    <property type="entry name" value="HEAT-SHOCK PROTEIN 20 FAMILY MEMBER"/>
    <property type="match status" value="1"/>
</dbReference>
<dbReference type="SUPFAM" id="SSF49764">
    <property type="entry name" value="HSP20-like chaperones"/>
    <property type="match status" value="1"/>
</dbReference>
<comment type="similarity">
    <text evidence="1 2">Belongs to the small heat shock protein (HSP20) family.</text>
</comment>
<gene>
    <name evidence="4" type="ORF">GMPD_31930</name>
    <name evidence="5" type="ORF">M1B72_02250</name>
</gene>
<dbReference type="PROSITE" id="PS01031">
    <property type="entry name" value="SHSP"/>
    <property type="match status" value="1"/>
</dbReference>
<dbReference type="EMBL" id="CP096574">
    <property type="protein sequence ID" value="UPU36545.1"/>
    <property type="molecule type" value="Genomic_DNA"/>
</dbReference>